<dbReference type="EMBL" id="REGN01000367">
    <property type="protein sequence ID" value="RNA42432.1"/>
    <property type="molecule type" value="Genomic_DNA"/>
</dbReference>
<accession>A0A3M7T321</accession>
<sequence>MPKIDIFSAIYKIKREWDSVSALTIQRCFRKAGFKGDFLFEIKETSKSKTTDLNIKKPANN</sequence>
<proteinExistence type="predicted"/>
<dbReference type="AlphaFoldDB" id="A0A3M7T321"/>
<keyword evidence="2" id="KW-1185">Reference proteome</keyword>
<reference evidence="1 2" key="1">
    <citation type="journal article" date="2018" name="Sci. Rep.">
        <title>Genomic signatures of local adaptation to the degree of environmental predictability in rotifers.</title>
        <authorList>
            <person name="Franch-Gras L."/>
            <person name="Hahn C."/>
            <person name="Garcia-Roger E.M."/>
            <person name="Carmona M.J."/>
            <person name="Serra M."/>
            <person name="Gomez A."/>
        </authorList>
    </citation>
    <scope>NUCLEOTIDE SEQUENCE [LARGE SCALE GENOMIC DNA]</scope>
    <source>
        <strain evidence="1">HYR1</strain>
    </source>
</reference>
<comment type="caution">
    <text evidence="1">The sequence shown here is derived from an EMBL/GenBank/DDBJ whole genome shotgun (WGS) entry which is preliminary data.</text>
</comment>
<evidence type="ECO:0000313" key="2">
    <source>
        <dbReference type="Proteomes" id="UP000276133"/>
    </source>
</evidence>
<dbReference type="Proteomes" id="UP000276133">
    <property type="component" value="Unassembled WGS sequence"/>
</dbReference>
<organism evidence="1 2">
    <name type="scientific">Brachionus plicatilis</name>
    <name type="common">Marine rotifer</name>
    <name type="synonym">Brachionus muelleri</name>
    <dbReference type="NCBI Taxonomy" id="10195"/>
    <lineage>
        <taxon>Eukaryota</taxon>
        <taxon>Metazoa</taxon>
        <taxon>Spiralia</taxon>
        <taxon>Gnathifera</taxon>
        <taxon>Rotifera</taxon>
        <taxon>Eurotatoria</taxon>
        <taxon>Monogononta</taxon>
        <taxon>Pseudotrocha</taxon>
        <taxon>Ploima</taxon>
        <taxon>Brachionidae</taxon>
        <taxon>Brachionus</taxon>
    </lineage>
</organism>
<dbReference type="OrthoDB" id="8066856at2759"/>
<gene>
    <name evidence="1" type="ORF">BpHYR1_008069</name>
</gene>
<evidence type="ECO:0000313" key="1">
    <source>
        <dbReference type="EMBL" id="RNA42432.1"/>
    </source>
</evidence>
<name>A0A3M7T321_BRAPC</name>
<protein>
    <submittedName>
        <fullName evidence="1">Uncharacterized protein</fullName>
    </submittedName>
</protein>